<dbReference type="InterPro" id="IPR013551">
    <property type="entry name" value="YicC-like_C"/>
</dbReference>
<sequence>MTGYARAELQNQTGQVTWELRSVNHRYLDLQLRLPEEFRGLENELRTMAAECMSRGKVEAQLRYSTEIDGGNIKIDRSRLQQVLDALELVREAAGASSQIDLQRVLAWPGVVSESSADFAPLQALALETYKAALDDFAQTREREGERLHQYLMQRCELMESLVAAVRKRLPEVRGGMLDKVRERCRELGVDVDPSRLEQELALLAQRLDVDEEMSRLASHIGEVRRTLGRDDAVGRRLDFLMQELNREANTLSSKSQDAEMTRCAVEMKVLIEQMREQVQNVE</sequence>
<protein>
    <submittedName>
        <fullName evidence="8">YicC/YloC family endoribonuclease</fullName>
        <ecNumber evidence="8">3.1.-.-</ecNumber>
    </submittedName>
</protein>
<accession>A0ABU2WFF4</accession>
<dbReference type="GO" id="GO:0016787">
    <property type="term" value="F:hydrolase activity"/>
    <property type="evidence" value="ECO:0007669"/>
    <property type="project" value="UniProtKB-KW"/>
</dbReference>
<keyword evidence="2" id="KW-0540">Nuclease</keyword>
<comment type="cofactor">
    <cofactor evidence="1">
        <name>a divalent metal cation</name>
        <dbReference type="ChEBI" id="CHEBI:60240"/>
    </cofactor>
</comment>
<dbReference type="InterPro" id="IPR005229">
    <property type="entry name" value="YicC/YloC-like"/>
</dbReference>
<evidence type="ECO:0000256" key="1">
    <source>
        <dbReference type="ARBA" id="ARBA00001968"/>
    </source>
</evidence>
<dbReference type="PANTHER" id="PTHR30636:SF3">
    <property type="entry name" value="UPF0701 PROTEIN YICC"/>
    <property type="match status" value="1"/>
</dbReference>
<name>A0ABU2WFF4_9GAMM</name>
<dbReference type="Pfam" id="PF08340">
    <property type="entry name" value="YicC-like_C"/>
    <property type="match status" value="1"/>
</dbReference>
<organism evidence="8 9">
    <name type="scientific">Banduia mediterranea</name>
    <dbReference type="NCBI Taxonomy" id="3075609"/>
    <lineage>
        <taxon>Bacteria</taxon>
        <taxon>Pseudomonadati</taxon>
        <taxon>Pseudomonadota</taxon>
        <taxon>Gammaproteobacteria</taxon>
        <taxon>Nevskiales</taxon>
        <taxon>Algiphilaceae</taxon>
        <taxon>Banduia</taxon>
    </lineage>
</organism>
<dbReference type="Proteomes" id="UP001254608">
    <property type="component" value="Unassembled WGS sequence"/>
</dbReference>
<comment type="similarity">
    <text evidence="5">Belongs to the YicC/YloC family.</text>
</comment>
<dbReference type="NCBIfam" id="TIGR00255">
    <property type="entry name" value="YicC/YloC family endoribonuclease"/>
    <property type="match status" value="1"/>
</dbReference>
<feature type="domain" description="Endoribonuclease YicC-like C-terminal" evidence="7">
    <location>
        <begin position="167"/>
        <end position="283"/>
    </location>
</feature>
<feature type="domain" description="Endoribonuclease YicC-like N-terminal" evidence="6">
    <location>
        <begin position="1"/>
        <end position="149"/>
    </location>
</feature>
<evidence type="ECO:0000256" key="4">
    <source>
        <dbReference type="ARBA" id="ARBA00022801"/>
    </source>
</evidence>
<evidence type="ECO:0000259" key="7">
    <source>
        <dbReference type="Pfam" id="PF08340"/>
    </source>
</evidence>
<keyword evidence="9" id="KW-1185">Reference proteome</keyword>
<dbReference type="Pfam" id="PF03755">
    <property type="entry name" value="YicC-like_N"/>
    <property type="match status" value="1"/>
</dbReference>
<evidence type="ECO:0000313" key="8">
    <source>
        <dbReference type="EMBL" id="MDT0496608.1"/>
    </source>
</evidence>
<evidence type="ECO:0000256" key="2">
    <source>
        <dbReference type="ARBA" id="ARBA00022722"/>
    </source>
</evidence>
<dbReference type="EMBL" id="JAVRIC010000004">
    <property type="protein sequence ID" value="MDT0496608.1"/>
    <property type="molecule type" value="Genomic_DNA"/>
</dbReference>
<dbReference type="InterPro" id="IPR013527">
    <property type="entry name" value="YicC-like_N"/>
</dbReference>
<gene>
    <name evidence="8" type="ORF">RM530_04405</name>
</gene>
<dbReference type="PANTHER" id="PTHR30636">
    <property type="entry name" value="UPF0701 PROTEIN YICC"/>
    <property type="match status" value="1"/>
</dbReference>
<comment type="caution">
    <text evidence="8">The sequence shown here is derived from an EMBL/GenBank/DDBJ whole genome shotgun (WGS) entry which is preliminary data.</text>
</comment>
<dbReference type="RefSeq" id="WP_311363997.1">
    <property type="nucleotide sequence ID" value="NZ_JAVRIC010000004.1"/>
</dbReference>
<evidence type="ECO:0000259" key="6">
    <source>
        <dbReference type="Pfam" id="PF03755"/>
    </source>
</evidence>
<evidence type="ECO:0000256" key="5">
    <source>
        <dbReference type="ARBA" id="ARBA00035648"/>
    </source>
</evidence>
<keyword evidence="3" id="KW-0255">Endonuclease</keyword>
<keyword evidence="4 8" id="KW-0378">Hydrolase</keyword>
<evidence type="ECO:0000313" key="9">
    <source>
        <dbReference type="Proteomes" id="UP001254608"/>
    </source>
</evidence>
<reference evidence="8 9" key="1">
    <citation type="submission" date="2023-09" db="EMBL/GenBank/DDBJ databases">
        <authorList>
            <person name="Rey-Velasco X."/>
        </authorList>
    </citation>
    <scope>NUCLEOTIDE SEQUENCE [LARGE SCALE GENOMIC DNA]</scope>
    <source>
        <strain evidence="8 9">W345</strain>
    </source>
</reference>
<dbReference type="EC" id="3.1.-.-" evidence="8"/>
<evidence type="ECO:0000256" key="3">
    <source>
        <dbReference type="ARBA" id="ARBA00022759"/>
    </source>
</evidence>
<proteinExistence type="inferred from homology"/>